<feature type="compositionally biased region" description="Polar residues" evidence="1">
    <location>
        <begin position="141"/>
        <end position="169"/>
    </location>
</feature>
<dbReference type="WBParaSite" id="MBELARI_LOCUS16581">
    <property type="protein sequence ID" value="MBELARI_LOCUS16581"/>
    <property type="gene ID" value="MBELARI_LOCUS16581"/>
</dbReference>
<reference evidence="3" key="1">
    <citation type="submission" date="2024-02" db="UniProtKB">
        <authorList>
            <consortium name="WormBaseParasite"/>
        </authorList>
    </citation>
    <scope>IDENTIFICATION</scope>
</reference>
<feature type="region of interest" description="Disordered" evidence="1">
    <location>
        <begin position="141"/>
        <end position="171"/>
    </location>
</feature>
<evidence type="ECO:0000313" key="3">
    <source>
        <dbReference type="WBParaSite" id="MBELARI_LOCUS16581"/>
    </source>
</evidence>
<feature type="compositionally biased region" description="Polar residues" evidence="1">
    <location>
        <begin position="76"/>
        <end position="88"/>
    </location>
</feature>
<keyword evidence="2" id="KW-1185">Reference proteome</keyword>
<dbReference type="AlphaFoldDB" id="A0AAF3ERT8"/>
<feature type="region of interest" description="Disordered" evidence="1">
    <location>
        <begin position="280"/>
        <end position="326"/>
    </location>
</feature>
<evidence type="ECO:0000313" key="2">
    <source>
        <dbReference type="Proteomes" id="UP000887575"/>
    </source>
</evidence>
<feature type="compositionally biased region" description="Basic and acidic residues" evidence="1">
    <location>
        <begin position="102"/>
        <end position="116"/>
    </location>
</feature>
<dbReference type="Proteomes" id="UP000887575">
    <property type="component" value="Unassembled WGS sequence"/>
</dbReference>
<evidence type="ECO:0000256" key="1">
    <source>
        <dbReference type="SAM" id="MobiDB-lite"/>
    </source>
</evidence>
<protein>
    <submittedName>
        <fullName evidence="3">Uncharacterized protein</fullName>
    </submittedName>
</protein>
<feature type="compositionally biased region" description="Basic and acidic residues" evidence="1">
    <location>
        <begin position="314"/>
        <end position="325"/>
    </location>
</feature>
<feature type="region of interest" description="Disordered" evidence="1">
    <location>
        <begin position="70"/>
        <end position="127"/>
    </location>
</feature>
<proteinExistence type="predicted"/>
<accession>A0AAF3ERT8</accession>
<organism evidence="2 3">
    <name type="scientific">Mesorhabditis belari</name>
    <dbReference type="NCBI Taxonomy" id="2138241"/>
    <lineage>
        <taxon>Eukaryota</taxon>
        <taxon>Metazoa</taxon>
        <taxon>Ecdysozoa</taxon>
        <taxon>Nematoda</taxon>
        <taxon>Chromadorea</taxon>
        <taxon>Rhabditida</taxon>
        <taxon>Rhabditina</taxon>
        <taxon>Rhabditomorpha</taxon>
        <taxon>Rhabditoidea</taxon>
        <taxon>Rhabditidae</taxon>
        <taxon>Mesorhabditinae</taxon>
        <taxon>Mesorhabditis</taxon>
    </lineage>
</organism>
<name>A0AAF3ERT8_9BILA</name>
<sequence length="514" mass="58658">MSYRNRIDGAHLIKPATFSYFDRSSQQEKMLRTQQRGAAVVAHFDPAADEKIDIETVAYPIQDIDVKVENDEHHSSQNLKRPTPSRTPHLSGKFQKINIVDQKVEKETKSETEVKRTPGRPSNGPELPEEVALLLNFSTQGKIQRNTPKSPSTSNATNEQLSRSPQSLPTIPAQGPLIAPVQKILRRVPPIQPDQVKLSKNQTHPKMDPNFHLQEIEVIETYMDETEVPVGDEVVVFADDLGGHDYTFAHAAPFNVRTIRQRASLTSPINALHVEREKKFGRKTKILGNGDEKPKPKRGRPPRYALPPDTPLEDESKVREKETQRRARVAKKNRLLNQREVVDKVYGKVTMLLTDQRFDWETRQRLEGIKNGLYHILAERDKKSHHEIAAHMYKDYLRSEAGVIRRPGPLPKHMLPELANVTDPKERQRLRNCAAQRRYREATNAQEMMYNEVVHNNVPSLLNLKYQLPEELAAGIDEIVNDLCSATKKKELDSLKQNLPVREQHLIDVGTNSD</sequence>